<evidence type="ECO:0000256" key="7">
    <source>
        <dbReference type="SAM" id="SignalP"/>
    </source>
</evidence>
<comment type="caution">
    <text evidence="10">The sequence shown here is derived from an EMBL/GenBank/DDBJ whole genome shotgun (WGS) entry which is preliminary data.</text>
</comment>
<evidence type="ECO:0000256" key="1">
    <source>
        <dbReference type="ARBA" id="ARBA00004442"/>
    </source>
</evidence>
<evidence type="ECO:0000256" key="6">
    <source>
        <dbReference type="SAM" id="MobiDB-lite"/>
    </source>
</evidence>
<keyword evidence="11" id="KW-1185">Reference proteome</keyword>
<evidence type="ECO:0000256" key="2">
    <source>
        <dbReference type="ARBA" id="ARBA00006275"/>
    </source>
</evidence>
<protein>
    <submittedName>
        <fullName evidence="10">RagB/SusD family nutrient uptake outer membrane protein</fullName>
    </submittedName>
</protein>
<accession>A0A927AN23</accession>
<keyword evidence="4" id="KW-0472">Membrane</keyword>
<dbReference type="Pfam" id="PF07980">
    <property type="entry name" value="SusD_RagB"/>
    <property type="match status" value="1"/>
</dbReference>
<name>A0A927AN23_9BACT</name>
<feature type="domain" description="RagB/SusD" evidence="8">
    <location>
        <begin position="334"/>
        <end position="465"/>
    </location>
</feature>
<dbReference type="CDD" id="cd08977">
    <property type="entry name" value="SusD"/>
    <property type="match status" value="1"/>
</dbReference>
<evidence type="ECO:0000256" key="5">
    <source>
        <dbReference type="ARBA" id="ARBA00023237"/>
    </source>
</evidence>
<dbReference type="InterPro" id="IPR012944">
    <property type="entry name" value="SusD_RagB_dom"/>
</dbReference>
<dbReference type="EMBL" id="JACWZY010000006">
    <property type="protein sequence ID" value="MBD2700964.1"/>
    <property type="molecule type" value="Genomic_DNA"/>
</dbReference>
<evidence type="ECO:0000256" key="4">
    <source>
        <dbReference type="ARBA" id="ARBA00023136"/>
    </source>
</evidence>
<dbReference type="Proteomes" id="UP000598820">
    <property type="component" value="Unassembled WGS sequence"/>
</dbReference>
<evidence type="ECO:0000259" key="9">
    <source>
        <dbReference type="Pfam" id="PF14322"/>
    </source>
</evidence>
<reference evidence="10" key="1">
    <citation type="submission" date="2020-09" db="EMBL/GenBank/DDBJ databases">
        <authorList>
            <person name="Kim M.K."/>
        </authorList>
    </citation>
    <scope>NUCLEOTIDE SEQUENCE</scope>
    <source>
        <strain evidence="10">BT702</strain>
    </source>
</reference>
<keyword evidence="3 7" id="KW-0732">Signal</keyword>
<dbReference type="Gene3D" id="1.25.40.900">
    <property type="match status" value="1"/>
</dbReference>
<proteinExistence type="inferred from homology"/>
<gene>
    <name evidence="10" type="ORF">IC229_09965</name>
</gene>
<sequence length="465" mass="51041">MKNTKISLALLSSLFWLGSCQSSFLDVKPYDSLPVNSALTNENDMGSAVNGMYSGLRSSFLYGRTVPFVGDLLADNVYISSSNSGRYITQNTYQVNAQNADLLNTWTQAYAVILRANNIINATLTGKATINQFKGEALTVRALMNWEMVRMFAKPYAVDQNGPGVPLVMTYDVNLRPARNTVKEVYAQIQKDLTDAMPLLTISKNSSLVTKYVARALQAKVYLYQQDYANALTAAQDVITNGGYTLATAANLNAYWNNPTPVTTKLETIFEISADGVNNAGFDALANMYNQSGYGDGLATNDLYNLYTDTDARKALIVKGKRAGVDALIVNKYQNVQNTSEKDDIKILRYADVILIAAEASARTGKATDALTLLNQVAQRRDPSFKGYSSTGDGLISDIITERRKELAFEGDRFNDLNRLGLDLKRNDQYPSAARSIPATDSRRVAPIPQSELDANQSIKQNSGY</sequence>
<dbReference type="InterPro" id="IPR033985">
    <property type="entry name" value="SusD-like_N"/>
</dbReference>
<comment type="subcellular location">
    <subcellularLocation>
        <location evidence="1">Cell outer membrane</location>
    </subcellularLocation>
</comment>
<dbReference type="InterPro" id="IPR011990">
    <property type="entry name" value="TPR-like_helical_dom_sf"/>
</dbReference>
<evidence type="ECO:0000259" key="8">
    <source>
        <dbReference type="Pfam" id="PF07980"/>
    </source>
</evidence>
<feature type="chain" id="PRO_5037817070" evidence="7">
    <location>
        <begin position="26"/>
        <end position="465"/>
    </location>
</feature>
<dbReference type="Gene3D" id="1.25.40.390">
    <property type="match status" value="1"/>
</dbReference>
<feature type="region of interest" description="Disordered" evidence="6">
    <location>
        <begin position="433"/>
        <end position="465"/>
    </location>
</feature>
<dbReference type="SUPFAM" id="SSF48452">
    <property type="entry name" value="TPR-like"/>
    <property type="match status" value="1"/>
</dbReference>
<feature type="signal peptide" evidence="7">
    <location>
        <begin position="1"/>
        <end position="25"/>
    </location>
</feature>
<evidence type="ECO:0000313" key="10">
    <source>
        <dbReference type="EMBL" id="MBD2700964.1"/>
    </source>
</evidence>
<comment type="similarity">
    <text evidence="2">Belongs to the SusD family.</text>
</comment>
<keyword evidence="5" id="KW-0998">Cell outer membrane</keyword>
<dbReference type="PROSITE" id="PS51257">
    <property type="entry name" value="PROKAR_LIPOPROTEIN"/>
    <property type="match status" value="1"/>
</dbReference>
<feature type="compositionally biased region" description="Polar residues" evidence="6">
    <location>
        <begin position="453"/>
        <end position="465"/>
    </location>
</feature>
<dbReference type="RefSeq" id="WP_190886818.1">
    <property type="nucleotide sequence ID" value="NZ_JACWZY010000006.1"/>
</dbReference>
<feature type="domain" description="SusD-like N-terminal" evidence="9">
    <location>
        <begin position="24"/>
        <end position="223"/>
    </location>
</feature>
<organism evidence="10 11">
    <name type="scientific">Spirosoma profusum</name>
    <dbReference type="NCBI Taxonomy" id="2771354"/>
    <lineage>
        <taxon>Bacteria</taxon>
        <taxon>Pseudomonadati</taxon>
        <taxon>Bacteroidota</taxon>
        <taxon>Cytophagia</taxon>
        <taxon>Cytophagales</taxon>
        <taxon>Cytophagaceae</taxon>
        <taxon>Spirosoma</taxon>
    </lineage>
</organism>
<dbReference type="Pfam" id="PF14322">
    <property type="entry name" value="SusD-like_3"/>
    <property type="match status" value="1"/>
</dbReference>
<dbReference type="Gene3D" id="2.20.20.130">
    <property type="match status" value="1"/>
</dbReference>
<evidence type="ECO:0000313" key="11">
    <source>
        <dbReference type="Proteomes" id="UP000598820"/>
    </source>
</evidence>
<dbReference type="GO" id="GO:0009279">
    <property type="term" value="C:cell outer membrane"/>
    <property type="evidence" value="ECO:0007669"/>
    <property type="project" value="UniProtKB-SubCell"/>
</dbReference>
<dbReference type="AlphaFoldDB" id="A0A927AN23"/>
<evidence type="ECO:0000256" key="3">
    <source>
        <dbReference type="ARBA" id="ARBA00022729"/>
    </source>
</evidence>